<protein>
    <recommendedName>
        <fullName evidence="1">protein S-acyltransferase</fullName>
        <ecNumber evidence="1">2.3.1.225</ecNumber>
    </recommendedName>
</protein>
<evidence type="ECO:0000256" key="3">
    <source>
        <dbReference type="ARBA" id="ARBA00023043"/>
    </source>
</evidence>
<name>A0A1Y2F0J7_9BASI</name>
<evidence type="ECO:0000256" key="1">
    <source>
        <dbReference type="ARBA" id="ARBA00012210"/>
    </source>
</evidence>
<evidence type="ECO:0000256" key="2">
    <source>
        <dbReference type="ARBA" id="ARBA00022737"/>
    </source>
</evidence>
<dbReference type="EMBL" id="MCGR01000034">
    <property type="protein sequence ID" value="ORY76495.1"/>
    <property type="molecule type" value="Genomic_DNA"/>
</dbReference>
<dbReference type="InParanoid" id="A0A1Y2F0J7"/>
<proteinExistence type="predicted"/>
<feature type="non-terminal residue" evidence="5">
    <location>
        <position position="1"/>
    </location>
</feature>
<dbReference type="Proteomes" id="UP000193467">
    <property type="component" value="Unassembled WGS sequence"/>
</dbReference>
<feature type="non-terminal residue" evidence="5">
    <location>
        <position position="64"/>
    </location>
</feature>
<dbReference type="PROSITE" id="PS50297">
    <property type="entry name" value="ANK_REP_REGION"/>
    <property type="match status" value="1"/>
</dbReference>
<dbReference type="OrthoDB" id="6781668at2759"/>
<evidence type="ECO:0000313" key="5">
    <source>
        <dbReference type="EMBL" id="ORY76495.1"/>
    </source>
</evidence>
<keyword evidence="3 4" id="KW-0040">ANK repeat</keyword>
<sequence length="64" mass="6697">DSTTTSTSTAPVSANDRDAQGITALHWAAINNHLLACKLLLERGAEVDAVGGDLMATPLHWAAR</sequence>
<evidence type="ECO:0000256" key="4">
    <source>
        <dbReference type="PROSITE-ProRule" id="PRU00023"/>
    </source>
</evidence>
<dbReference type="Pfam" id="PF12796">
    <property type="entry name" value="Ank_2"/>
    <property type="match status" value="1"/>
</dbReference>
<dbReference type="AlphaFoldDB" id="A0A1Y2F0J7"/>
<dbReference type="InterPro" id="IPR036770">
    <property type="entry name" value="Ankyrin_rpt-contain_sf"/>
</dbReference>
<gene>
    <name evidence="5" type="ORF">BCR35DRAFT_252388</name>
</gene>
<dbReference type="STRING" id="106004.A0A1Y2F0J7"/>
<dbReference type="InterPro" id="IPR002110">
    <property type="entry name" value="Ankyrin_rpt"/>
</dbReference>
<dbReference type="PANTHER" id="PTHR24161">
    <property type="entry name" value="ANK_REP_REGION DOMAIN-CONTAINING PROTEIN-RELATED"/>
    <property type="match status" value="1"/>
</dbReference>
<dbReference type="SMART" id="SM00248">
    <property type="entry name" value="ANK"/>
    <property type="match status" value="1"/>
</dbReference>
<dbReference type="SUPFAM" id="SSF48403">
    <property type="entry name" value="Ankyrin repeat"/>
    <property type="match status" value="1"/>
</dbReference>
<dbReference type="EC" id="2.3.1.225" evidence="1"/>
<comment type="caution">
    <text evidence="5">The sequence shown here is derived from an EMBL/GenBank/DDBJ whole genome shotgun (WGS) entry which is preliminary data.</text>
</comment>
<dbReference type="PROSITE" id="PS50088">
    <property type="entry name" value="ANK_REPEAT"/>
    <property type="match status" value="1"/>
</dbReference>
<evidence type="ECO:0000313" key="6">
    <source>
        <dbReference type="Proteomes" id="UP000193467"/>
    </source>
</evidence>
<organism evidence="5 6">
    <name type="scientific">Leucosporidium creatinivorum</name>
    <dbReference type="NCBI Taxonomy" id="106004"/>
    <lineage>
        <taxon>Eukaryota</taxon>
        <taxon>Fungi</taxon>
        <taxon>Dikarya</taxon>
        <taxon>Basidiomycota</taxon>
        <taxon>Pucciniomycotina</taxon>
        <taxon>Microbotryomycetes</taxon>
        <taxon>Leucosporidiales</taxon>
        <taxon>Leucosporidium</taxon>
    </lineage>
</organism>
<dbReference type="Gene3D" id="1.25.40.20">
    <property type="entry name" value="Ankyrin repeat-containing domain"/>
    <property type="match status" value="1"/>
</dbReference>
<keyword evidence="6" id="KW-1185">Reference proteome</keyword>
<keyword evidence="2" id="KW-0677">Repeat</keyword>
<dbReference type="GO" id="GO:0019706">
    <property type="term" value="F:protein-cysteine S-palmitoyltransferase activity"/>
    <property type="evidence" value="ECO:0007669"/>
    <property type="project" value="UniProtKB-EC"/>
</dbReference>
<reference evidence="5 6" key="1">
    <citation type="submission" date="2016-07" db="EMBL/GenBank/DDBJ databases">
        <title>Pervasive Adenine N6-methylation of Active Genes in Fungi.</title>
        <authorList>
            <consortium name="DOE Joint Genome Institute"/>
            <person name="Mondo S.J."/>
            <person name="Dannebaum R.O."/>
            <person name="Kuo R.C."/>
            <person name="Labutti K."/>
            <person name="Haridas S."/>
            <person name="Kuo A."/>
            <person name="Salamov A."/>
            <person name="Ahrendt S.R."/>
            <person name="Lipzen A."/>
            <person name="Sullivan W."/>
            <person name="Andreopoulos W.B."/>
            <person name="Clum A."/>
            <person name="Lindquist E."/>
            <person name="Daum C."/>
            <person name="Ramamoorthy G.K."/>
            <person name="Gryganskyi A."/>
            <person name="Culley D."/>
            <person name="Magnuson J.K."/>
            <person name="James T.Y."/>
            <person name="O'Malley M.A."/>
            <person name="Stajich J.E."/>
            <person name="Spatafora J.W."/>
            <person name="Visel A."/>
            <person name="Grigoriev I.V."/>
        </authorList>
    </citation>
    <scope>NUCLEOTIDE SEQUENCE [LARGE SCALE GENOMIC DNA]</scope>
    <source>
        <strain evidence="5 6">62-1032</strain>
    </source>
</reference>
<accession>A0A1Y2F0J7</accession>
<feature type="repeat" description="ANK" evidence="4">
    <location>
        <begin position="20"/>
        <end position="52"/>
    </location>
</feature>
<dbReference type="PANTHER" id="PTHR24161:SF85">
    <property type="entry name" value="PALMITOYLTRANSFERASE HIP14"/>
    <property type="match status" value="1"/>
</dbReference>